<evidence type="ECO:0000313" key="3">
    <source>
        <dbReference type="Proteomes" id="UP001209878"/>
    </source>
</evidence>
<keyword evidence="1" id="KW-0175">Coiled coil</keyword>
<comment type="caution">
    <text evidence="2">The sequence shown here is derived from an EMBL/GenBank/DDBJ whole genome shotgun (WGS) entry which is preliminary data.</text>
</comment>
<name>A0AAD9UHI1_RIDPI</name>
<accession>A0AAD9UHI1</accession>
<reference evidence="2" key="1">
    <citation type="journal article" date="2023" name="Mol. Biol. Evol.">
        <title>Third-Generation Sequencing Reveals the Adaptive Role of the Epigenome in Three Deep-Sea Polychaetes.</title>
        <authorList>
            <person name="Perez M."/>
            <person name="Aroh O."/>
            <person name="Sun Y."/>
            <person name="Lan Y."/>
            <person name="Juniper S.K."/>
            <person name="Young C.R."/>
            <person name="Angers B."/>
            <person name="Qian P.Y."/>
        </authorList>
    </citation>
    <scope>NUCLEOTIDE SEQUENCE</scope>
    <source>
        <strain evidence="2">R07B-5</strain>
    </source>
</reference>
<dbReference type="Proteomes" id="UP001209878">
    <property type="component" value="Unassembled WGS sequence"/>
</dbReference>
<gene>
    <name evidence="2" type="ORF">NP493_98g03002</name>
</gene>
<organism evidence="2 3">
    <name type="scientific">Ridgeia piscesae</name>
    <name type="common">Tubeworm</name>
    <dbReference type="NCBI Taxonomy" id="27915"/>
    <lineage>
        <taxon>Eukaryota</taxon>
        <taxon>Metazoa</taxon>
        <taxon>Spiralia</taxon>
        <taxon>Lophotrochozoa</taxon>
        <taxon>Annelida</taxon>
        <taxon>Polychaeta</taxon>
        <taxon>Sedentaria</taxon>
        <taxon>Canalipalpata</taxon>
        <taxon>Sabellida</taxon>
        <taxon>Siboglinidae</taxon>
        <taxon>Ridgeia</taxon>
    </lineage>
</organism>
<evidence type="ECO:0000256" key="1">
    <source>
        <dbReference type="SAM" id="Coils"/>
    </source>
</evidence>
<dbReference type="EMBL" id="JAODUO010000098">
    <property type="protein sequence ID" value="KAK2189743.1"/>
    <property type="molecule type" value="Genomic_DNA"/>
</dbReference>
<feature type="coiled-coil region" evidence="1">
    <location>
        <begin position="111"/>
        <end position="138"/>
    </location>
</feature>
<proteinExistence type="predicted"/>
<protein>
    <submittedName>
        <fullName evidence="2">Uncharacterized protein</fullName>
    </submittedName>
</protein>
<evidence type="ECO:0000313" key="2">
    <source>
        <dbReference type="EMBL" id="KAK2189743.1"/>
    </source>
</evidence>
<keyword evidence="3" id="KW-1185">Reference proteome</keyword>
<dbReference type="AlphaFoldDB" id="A0AAD9UHI1"/>
<sequence>MRSPLCQLLLSPKIYVTKDPTRKFTAVHSIYRTSRSESCCRQTLDEDETTTAMCRRVCYLAVGIVVCLLHPAPVRSQCTTKHCVDDDIDVSALTTMMYRMQDALEIQQYTTTRQQDTLDRLQIEINELKEALAKQQTSMYW</sequence>